<sequence length="202" mass="23128">MDIQRQRKLFDRQASKYEMRVRKRGRDHQWRKRLLLSAKGNILEVSVGAGTNFSYYPQGASITAVDFSPAMLEKAREAALEENIQVEFILGNVEALELPEHSFDTVVSTLSMCAYPNPDHVLRLLSKWCRNDGQILLLEHGLSTNRFLSRLQKAFDPVYKKRIGCHLNRDIMGLIEDAPVIVQREEHAVFGAVHLIWAKPQS</sequence>
<dbReference type="Gene3D" id="3.40.50.150">
    <property type="entry name" value="Vaccinia Virus protein VP39"/>
    <property type="match status" value="1"/>
</dbReference>
<dbReference type="SUPFAM" id="SSF53335">
    <property type="entry name" value="S-adenosyl-L-methionine-dependent methyltransferases"/>
    <property type="match status" value="1"/>
</dbReference>
<dbReference type="Pfam" id="PF08241">
    <property type="entry name" value="Methyltransf_11"/>
    <property type="match status" value="1"/>
</dbReference>
<dbReference type="EMBL" id="JAGVRK010000001">
    <property type="protein sequence ID" value="MBS2967489.1"/>
    <property type="molecule type" value="Genomic_DNA"/>
</dbReference>
<dbReference type="PANTHER" id="PTHR45036:SF1">
    <property type="entry name" value="METHYLTRANSFERASE LIKE 7A"/>
    <property type="match status" value="1"/>
</dbReference>
<evidence type="ECO:0000313" key="2">
    <source>
        <dbReference type="EMBL" id="MBS2967489.1"/>
    </source>
</evidence>
<dbReference type="InterPro" id="IPR013216">
    <property type="entry name" value="Methyltransf_11"/>
</dbReference>
<proteinExistence type="predicted"/>
<dbReference type="InterPro" id="IPR052356">
    <property type="entry name" value="Thiol_S-MT"/>
</dbReference>
<dbReference type="PANTHER" id="PTHR45036">
    <property type="entry name" value="METHYLTRANSFERASE LIKE 7B"/>
    <property type="match status" value="1"/>
</dbReference>
<keyword evidence="2" id="KW-0489">Methyltransferase</keyword>
<evidence type="ECO:0000313" key="3">
    <source>
        <dbReference type="Proteomes" id="UP000682403"/>
    </source>
</evidence>
<keyword evidence="3" id="KW-1185">Reference proteome</keyword>
<comment type="caution">
    <text evidence="2">The sequence shown here is derived from an EMBL/GenBank/DDBJ whole genome shotgun (WGS) entry which is preliminary data.</text>
</comment>
<evidence type="ECO:0000259" key="1">
    <source>
        <dbReference type="Pfam" id="PF08241"/>
    </source>
</evidence>
<dbReference type="RefSeq" id="WP_211555973.1">
    <property type="nucleotide sequence ID" value="NZ_JAGVRK010000001.1"/>
</dbReference>
<dbReference type="GO" id="GO:0032259">
    <property type="term" value="P:methylation"/>
    <property type="evidence" value="ECO:0007669"/>
    <property type="project" value="UniProtKB-KW"/>
</dbReference>
<feature type="domain" description="Methyltransferase type 11" evidence="1">
    <location>
        <begin position="43"/>
        <end position="136"/>
    </location>
</feature>
<protein>
    <submittedName>
        <fullName evidence="2">Class I SAM-dependent methyltransferase</fullName>
    </submittedName>
</protein>
<organism evidence="2 3">
    <name type="scientific">Metabacillus flavus</name>
    <dbReference type="NCBI Taxonomy" id="2823519"/>
    <lineage>
        <taxon>Bacteria</taxon>
        <taxon>Bacillati</taxon>
        <taxon>Bacillota</taxon>
        <taxon>Bacilli</taxon>
        <taxon>Bacillales</taxon>
        <taxon>Bacillaceae</taxon>
        <taxon>Metabacillus</taxon>
    </lineage>
</organism>
<accession>A0ABS5LAK8</accession>
<reference evidence="2 3" key="1">
    <citation type="submission" date="2021-04" db="EMBL/GenBank/DDBJ databases">
        <title>Metabacillus sp. strain KIGAM252 whole genome sequence.</title>
        <authorList>
            <person name="Seo M.-J."/>
            <person name="Cho E.-S."/>
            <person name="Hwang C.Y."/>
            <person name="Yoon D.J."/>
        </authorList>
    </citation>
    <scope>NUCLEOTIDE SEQUENCE [LARGE SCALE GENOMIC DNA]</scope>
    <source>
        <strain evidence="2 3">KIGAM252</strain>
    </source>
</reference>
<gene>
    <name evidence="2" type="ORF">J9317_01685</name>
</gene>
<dbReference type="InterPro" id="IPR029063">
    <property type="entry name" value="SAM-dependent_MTases_sf"/>
</dbReference>
<name>A0ABS5LAK8_9BACI</name>
<keyword evidence="2" id="KW-0808">Transferase</keyword>
<dbReference type="CDD" id="cd02440">
    <property type="entry name" value="AdoMet_MTases"/>
    <property type="match status" value="1"/>
</dbReference>
<dbReference type="GO" id="GO:0008168">
    <property type="term" value="F:methyltransferase activity"/>
    <property type="evidence" value="ECO:0007669"/>
    <property type="project" value="UniProtKB-KW"/>
</dbReference>
<dbReference type="Proteomes" id="UP000682403">
    <property type="component" value="Unassembled WGS sequence"/>
</dbReference>